<organism evidence="2 3">
    <name type="scientific">Pseudobowmanella zhangzhouensis</name>
    <dbReference type="NCBI Taxonomy" id="1537679"/>
    <lineage>
        <taxon>Bacteria</taxon>
        <taxon>Pseudomonadati</taxon>
        <taxon>Pseudomonadota</taxon>
        <taxon>Gammaproteobacteria</taxon>
        <taxon>Alteromonadales</taxon>
        <taxon>Alteromonadaceae</taxon>
    </lineage>
</organism>
<dbReference type="Gene3D" id="3.40.50.1820">
    <property type="entry name" value="alpha/beta hydrolase"/>
    <property type="match status" value="1"/>
</dbReference>
<keyword evidence="2" id="KW-0378">Hydrolase</keyword>
<dbReference type="SUPFAM" id="SSF53474">
    <property type="entry name" value="alpha/beta-Hydrolases"/>
    <property type="match status" value="1"/>
</dbReference>
<dbReference type="Pfam" id="PF00561">
    <property type="entry name" value="Abhydrolase_1"/>
    <property type="match status" value="1"/>
</dbReference>
<keyword evidence="3" id="KW-1185">Reference proteome</keyword>
<comment type="caution">
    <text evidence="2">The sequence shown here is derived from an EMBL/GenBank/DDBJ whole genome shotgun (WGS) entry which is preliminary data.</text>
</comment>
<feature type="domain" description="AB hydrolase-1" evidence="1">
    <location>
        <begin position="31"/>
        <end position="281"/>
    </location>
</feature>
<proteinExistence type="predicted"/>
<dbReference type="PANTHER" id="PTHR43433">
    <property type="entry name" value="HYDROLASE, ALPHA/BETA FOLD FAMILY PROTEIN"/>
    <property type="match status" value="1"/>
</dbReference>
<evidence type="ECO:0000259" key="1">
    <source>
        <dbReference type="Pfam" id="PF00561"/>
    </source>
</evidence>
<dbReference type="InterPro" id="IPR000073">
    <property type="entry name" value="AB_hydrolase_1"/>
</dbReference>
<name>A0ABW1XML8_9ALTE</name>
<evidence type="ECO:0000313" key="2">
    <source>
        <dbReference type="EMBL" id="MFC6441358.1"/>
    </source>
</evidence>
<dbReference type="PANTHER" id="PTHR43433:SF5">
    <property type="entry name" value="AB HYDROLASE-1 DOMAIN-CONTAINING PROTEIN"/>
    <property type="match status" value="1"/>
</dbReference>
<protein>
    <submittedName>
        <fullName evidence="2">Alpha/beta fold hydrolase</fullName>
    </submittedName>
</protein>
<sequence>MNFSDATLEQFCTTPANVRLCYRTAGDVNNPTVLLVLGLGLQLIYWPQGLIDNLVEQGYHVVWFDNRDVGQSSHLTTPTPGVLDLLLRRKLDGAYDLSDMAADSIALLDHLRIQQAHWVGMSMGGMIAQTAAALYPERCLSLTSIFSTTGARTVGQPAFSTMWKLIQPGAKTKQQAISKYLDMARHISDSGFPMDEDIAIAYAALAWERGAMADESKGTARQVAAIIKSGNRTRLIQQVRVPTLVIHGDKDPIVHPSGGLATAKAIINAQHRSIKGMGHYISEALAPDLTQIIHQHVQSARLSTLGNDR</sequence>
<reference evidence="3" key="1">
    <citation type="journal article" date="2019" name="Int. J. Syst. Evol. Microbiol.">
        <title>The Global Catalogue of Microorganisms (GCM) 10K type strain sequencing project: providing services to taxonomists for standard genome sequencing and annotation.</title>
        <authorList>
            <consortium name="The Broad Institute Genomics Platform"/>
            <consortium name="The Broad Institute Genome Sequencing Center for Infectious Disease"/>
            <person name="Wu L."/>
            <person name="Ma J."/>
        </authorList>
    </citation>
    <scope>NUCLEOTIDE SEQUENCE [LARGE SCALE GENOMIC DNA]</scope>
    <source>
        <strain evidence="3">CGMCC 1.16031</strain>
    </source>
</reference>
<dbReference type="EMBL" id="JBHSUS010000001">
    <property type="protein sequence ID" value="MFC6441358.1"/>
    <property type="molecule type" value="Genomic_DNA"/>
</dbReference>
<evidence type="ECO:0000313" key="3">
    <source>
        <dbReference type="Proteomes" id="UP001596364"/>
    </source>
</evidence>
<dbReference type="GO" id="GO:0016787">
    <property type="term" value="F:hydrolase activity"/>
    <property type="evidence" value="ECO:0007669"/>
    <property type="project" value="UniProtKB-KW"/>
</dbReference>
<dbReference type="InterPro" id="IPR029058">
    <property type="entry name" value="AB_hydrolase_fold"/>
</dbReference>
<gene>
    <name evidence="2" type="ORF">ACFP85_14490</name>
</gene>
<dbReference type="RefSeq" id="WP_131257878.1">
    <property type="nucleotide sequence ID" value="NZ_JBHSUS010000001.1"/>
</dbReference>
<accession>A0ABW1XML8</accession>
<dbReference type="InterPro" id="IPR050471">
    <property type="entry name" value="AB_hydrolase"/>
</dbReference>
<dbReference type="Proteomes" id="UP001596364">
    <property type="component" value="Unassembled WGS sequence"/>
</dbReference>